<dbReference type="InterPro" id="IPR035906">
    <property type="entry name" value="MetI-like_sf"/>
</dbReference>
<feature type="transmembrane region" description="Helical" evidence="7">
    <location>
        <begin position="138"/>
        <end position="156"/>
    </location>
</feature>
<protein>
    <submittedName>
        <fullName evidence="10">Peptide/nickel transport system permease protein</fullName>
    </submittedName>
</protein>
<keyword evidence="11" id="KW-1185">Reference proteome</keyword>
<evidence type="ECO:0000256" key="8">
    <source>
        <dbReference type="SAM" id="MobiDB-lite"/>
    </source>
</evidence>
<dbReference type="AlphaFoldDB" id="A0A1H6D9W2"/>
<dbReference type="Pfam" id="PF00528">
    <property type="entry name" value="BPD_transp_1"/>
    <property type="match status" value="1"/>
</dbReference>
<comment type="similarity">
    <text evidence="7">Belongs to the binding-protein-dependent transport system permease family.</text>
</comment>
<feature type="transmembrane region" description="Helical" evidence="7">
    <location>
        <begin position="104"/>
        <end position="126"/>
    </location>
</feature>
<keyword evidence="3" id="KW-1003">Cell membrane</keyword>
<evidence type="ECO:0000256" key="1">
    <source>
        <dbReference type="ARBA" id="ARBA00004651"/>
    </source>
</evidence>
<keyword evidence="4 7" id="KW-0812">Transmembrane</keyword>
<dbReference type="GO" id="GO:0055085">
    <property type="term" value="P:transmembrane transport"/>
    <property type="evidence" value="ECO:0007669"/>
    <property type="project" value="InterPro"/>
</dbReference>
<dbReference type="SUPFAM" id="SSF161098">
    <property type="entry name" value="MetI-like"/>
    <property type="match status" value="1"/>
</dbReference>
<dbReference type="GO" id="GO:0005886">
    <property type="term" value="C:plasma membrane"/>
    <property type="evidence" value="ECO:0007669"/>
    <property type="project" value="UniProtKB-SubCell"/>
</dbReference>
<feature type="transmembrane region" description="Helical" evidence="7">
    <location>
        <begin position="267"/>
        <end position="291"/>
    </location>
</feature>
<accession>A0A1H6D9W2</accession>
<feature type="transmembrane region" description="Helical" evidence="7">
    <location>
        <begin position="227"/>
        <end position="247"/>
    </location>
</feature>
<comment type="subcellular location">
    <subcellularLocation>
        <location evidence="1 7">Cell membrane</location>
        <topology evidence="1 7">Multi-pass membrane protein</topology>
    </subcellularLocation>
</comment>
<evidence type="ECO:0000256" key="2">
    <source>
        <dbReference type="ARBA" id="ARBA00022448"/>
    </source>
</evidence>
<proteinExistence type="inferred from homology"/>
<dbReference type="OrthoDB" id="9812701at2"/>
<gene>
    <name evidence="10" type="ORF">SAMN05444920_10511</name>
</gene>
<keyword evidence="6 7" id="KW-0472">Membrane</keyword>
<dbReference type="InterPro" id="IPR050366">
    <property type="entry name" value="BP-dependent_transpt_permease"/>
</dbReference>
<sequence length="297" mass="29241">MKRANGSLLKRAGGTADGSIPARSAEQDGSPPAKRRSPAVFVFGGLSGVVLLVALGGEVMAWHDPAAIVAPPWAGVASGLPFGADALGRDVLARVLAGGRDLTLTSLAAALTASALGVAGGLWVGWSRGRLGRAVAGAADLLLALPLLLLALLAVVALPGPVAVIAGTVLGGTPLTLRVVADATAAARHTGYVEAALSRGEPGGTVLLREVLPAHAGLVCADLGQRLVLAVQLAAALNVLGFGPAPPAPDWAAMLRENLQGLGLNPAATIAPAVALAVLAGSVAALSHSLVARDGLS</sequence>
<dbReference type="InterPro" id="IPR000515">
    <property type="entry name" value="MetI-like"/>
</dbReference>
<dbReference type="Proteomes" id="UP000236732">
    <property type="component" value="Unassembled WGS sequence"/>
</dbReference>
<evidence type="ECO:0000256" key="5">
    <source>
        <dbReference type="ARBA" id="ARBA00022989"/>
    </source>
</evidence>
<evidence type="ECO:0000313" key="11">
    <source>
        <dbReference type="Proteomes" id="UP000236732"/>
    </source>
</evidence>
<evidence type="ECO:0000259" key="9">
    <source>
        <dbReference type="PROSITE" id="PS50928"/>
    </source>
</evidence>
<feature type="transmembrane region" description="Helical" evidence="7">
    <location>
        <begin position="162"/>
        <end position="181"/>
    </location>
</feature>
<evidence type="ECO:0000256" key="7">
    <source>
        <dbReference type="RuleBase" id="RU363032"/>
    </source>
</evidence>
<reference evidence="10 11" key="1">
    <citation type="submission" date="2016-10" db="EMBL/GenBank/DDBJ databases">
        <authorList>
            <person name="de Groot N.N."/>
        </authorList>
    </citation>
    <scope>NUCLEOTIDE SEQUENCE [LARGE SCALE GENOMIC DNA]</scope>
    <source>
        <strain evidence="10 11">CGMCC 4.7037</strain>
    </source>
</reference>
<evidence type="ECO:0000313" key="10">
    <source>
        <dbReference type="EMBL" id="SEG82181.1"/>
    </source>
</evidence>
<dbReference type="EMBL" id="FNVT01000005">
    <property type="protein sequence ID" value="SEG82181.1"/>
    <property type="molecule type" value="Genomic_DNA"/>
</dbReference>
<evidence type="ECO:0000256" key="4">
    <source>
        <dbReference type="ARBA" id="ARBA00022692"/>
    </source>
</evidence>
<name>A0A1H6D9W2_9ACTN</name>
<dbReference type="PROSITE" id="PS50928">
    <property type="entry name" value="ABC_TM1"/>
    <property type="match status" value="1"/>
</dbReference>
<dbReference type="PANTHER" id="PTHR43386:SF25">
    <property type="entry name" value="PEPTIDE ABC TRANSPORTER PERMEASE PROTEIN"/>
    <property type="match status" value="1"/>
</dbReference>
<dbReference type="Gene3D" id="1.10.3720.10">
    <property type="entry name" value="MetI-like"/>
    <property type="match status" value="1"/>
</dbReference>
<evidence type="ECO:0000256" key="6">
    <source>
        <dbReference type="ARBA" id="ARBA00023136"/>
    </source>
</evidence>
<keyword evidence="5 7" id="KW-1133">Transmembrane helix</keyword>
<keyword evidence="2 7" id="KW-0813">Transport</keyword>
<feature type="region of interest" description="Disordered" evidence="8">
    <location>
        <begin position="1"/>
        <end position="34"/>
    </location>
</feature>
<evidence type="ECO:0000256" key="3">
    <source>
        <dbReference type="ARBA" id="ARBA00022475"/>
    </source>
</evidence>
<dbReference type="PANTHER" id="PTHR43386">
    <property type="entry name" value="OLIGOPEPTIDE TRANSPORT SYSTEM PERMEASE PROTEIN APPC"/>
    <property type="match status" value="1"/>
</dbReference>
<feature type="domain" description="ABC transmembrane type-1" evidence="9">
    <location>
        <begin position="103"/>
        <end position="287"/>
    </location>
</feature>
<feature type="transmembrane region" description="Helical" evidence="7">
    <location>
        <begin position="40"/>
        <end position="62"/>
    </location>
</feature>
<organism evidence="10 11">
    <name type="scientific">Nonomuraea solani</name>
    <dbReference type="NCBI Taxonomy" id="1144553"/>
    <lineage>
        <taxon>Bacteria</taxon>
        <taxon>Bacillati</taxon>
        <taxon>Actinomycetota</taxon>
        <taxon>Actinomycetes</taxon>
        <taxon>Streptosporangiales</taxon>
        <taxon>Streptosporangiaceae</taxon>
        <taxon>Nonomuraea</taxon>
    </lineage>
</organism>